<keyword evidence="4" id="KW-1185">Reference proteome</keyword>
<name>A0A7X2J1S1_9BACI</name>
<feature type="domain" description="DUF1835" evidence="1">
    <location>
        <begin position="75"/>
        <end position="179"/>
    </location>
</feature>
<protein>
    <submittedName>
        <fullName evidence="3">DUF1835 domain-containing protein</fullName>
    </submittedName>
</protein>
<evidence type="ECO:0000313" key="4">
    <source>
        <dbReference type="Proteomes" id="UP000448867"/>
    </source>
</evidence>
<dbReference type="InterPro" id="IPR014973">
    <property type="entry name" value="DUF1835"/>
</dbReference>
<dbReference type="Pfam" id="PF08874">
    <property type="entry name" value="DUF1835"/>
    <property type="match status" value="1"/>
</dbReference>
<dbReference type="InterPro" id="IPR022123">
    <property type="entry name" value="DUF3658"/>
</dbReference>
<dbReference type="OrthoDB" id="343110at2"/>
<organism evidence="3 4">
    <name type="scientific">Metabacillus lacus</name>
    <dbReference type="NCBI Taxonomy" id="1983721"/>
    <lineage>
        <taxon>Bacteria</taxon>
        <taxon>Bacillati</taxon>
        <taxon>Bacillota</taxon>
        <taxon>Bacilli</taxon>
        <taxon>Bacillales</taxon>
        <taxon>Bacillaceae</taxon>
        <taxon>Metabacillus</taxon>
    </lineage>
</organism>
<dbReference type="Proteomes" id="UP000448867">
    <property type="component" value="Unassembled WGS sequence"/>
</dbReference>
<sequence>MDIIQLKKRVKDLPEREAKSYLFQILLRIRTLEENKDAKDLMDIYNHFIHPENHEEMTFEKGNYKRVTVIFGDPVLRQAVKELNFQEEDLIIAFQDQFAVGPIKNLETMDGQKERSQWLRDSFQDSDTEEIEKALAQLSSIPENVPITIWMSENAQEETGFLFIVHFLSNRKNSLYQVNSAAAYKELFPKKSEKYLPPSTRDITLEELKIIYTFSRENQEALSDTERAELEAQWLSVSNNSATLRVWENGEIKCVPDNYFDDFIIEKARILLGKQKGYVKSARLIGEVYGSLSQYAGDNFFEYRLRKLIQQGIFEYEGTLDAMIHYSIKLSEAKNQAGHLYLIE</sequence>
<evidence type="ECO:0000259" key="2">
    <source>
        <dbReference type="Pfam" id="PF12395"/>
    </source>
</evidence>
<dbReference type="RefSeq" id="WP_154309335.1">
    <property type="nucleotide sequence ID" value="NZ_WKKI01000049.1"/>
</dbReference>
<comment type="caution">
    <text evidence="3">The sequence shown here is derived from an EMBL/GenBank/DDBJ whole genome shotgun (WGS) entry which is preliminary data.</text>
</comment>
<feature type="domain" description="DUF3658" evidence="2">
    <location>
        <begin position="218"/>
        <end position="326"/>
    </location>
</feature>
<dbReference type="AlphaFoldDB" id="A0A7X2J1S1"/>
<evidence type="ECO:0000313" key="3">
    <source>
        <dbReference type="EMBL" id="MRX73877.1"/>
    </source>
</evidence>
<dbReference type="EMBL" id="WKKI01000049">
    <property type="protein sequence ID" value="MRX73877.1"/>
    <property type="molecule type" value="Genomic_DNA"/>
</dbReference>
<evidence type="ECO:0000259" key="1">
    <source>
        <dbReference type="Pfam" id="PF08874"/>
    </source>
</evidence>
<gene>
    <name evidence="3" type="ORF">GJU40_17215</name>
</gene>
<reference evidence="3 4" key="1">
    <citation type="submission" date="2019-11" db="EMBL/GenBank/DDBJ databases">
        <title>Bacillus lacus genome.</title>
        <authorList>
            <person name="Allen C.J."/>
            <person name="Newman J.D."/>
        </authorList>
    </citation>
    <scope>NUCLEOTIDE SEQUENCE [LARGE SCALE GENOMIC DNA]</scope>
    <source>
        <strain evidence="3 4">KCTC 33946</strain>
    </source>
</reference>
<accession>A0A7X2J1S1</accession>
<dbReference type="Pfam" id="PF12395">
    <property type="entry name" value="DUF3658"/>
    <property type="match status" value="1"/>
</dbReference>
<proteinExistence type="predicted"/>